<organism evidence="2 3">
    <name type="scientific">Methylorubrum populi</name>
    <dbReference type="NCBI Taxonomy" id="223967"/>
    <lineage>
        <taxon>Bacteria</taxon>
        <taxon>Pseudomonadati</taxon>
        <taxon>Pseudomonadota</taxon>
        <taxon>Alphaproteobacteria</taxon>
        <taxon>Hyphomicrobiales</taxon>
        <taxon>Methylobacteriaceae</taxon>
        <taxon>Methylorubrum</taxon>
    </lineage>
</organism>
<sequence>MGAVRKLAPITLPTYDFDRLVAFGLAAYQRGDPDADFLLSKLELAVSFGASPPLGDVITVTCRVSYRLDDEPTVHARRLVYPSRVIASEEEISAASPLGVAMLGLRRGDRMPFRDNATGREHFVEIADVGPTRCTDDALPPRPFDRFLR</sequence>
<name>A0A169QH03_9HYPH</name>
<dbReference type="Gene3D" id="3.10.50.30">
    <property type="entry name" value="Transcription elongation factor, GreA/GreB, C-terminal domain"/>
    <property type="match status" value="1"/>
</dbReference>
<dbReference type="AlphaFoldDB" id="A0A169QH03"/>
<dbReference type="OrthoDB" id="7948161at2"/>
<evidence type="ECO:0000313" key="3">
    <source>
        <dbReference type="Proteomes" id="UP000218288"/>
    </source>
</evidence>
<gene>
    <name evidence="2" type="ORF">MPPM_0287</name>
</gene>
<dbReference type="SUPFAM" id="SSF54534">
    <property type="entry name" value="FKBP-like"/>
    <property type="match status" value="1"/>
</dbReference>
<dbReference type="EMBL" id="AP014809">
    <property type="protein sequence ID" value="BAU88892.1"/>
    <property type="molecule type" value="Genomic_DNA"/>
</dbReference>
<protein>
    <submittedName>
        <fullName evidence="2">GreA/GreB family elongation factor</fullName>
    </submittedName>
</protein>
<dbReference type="InterPro" id="IPR001437">
    <property type="entry name" value="Tscrpt_elong_fac_GreA/B_C"/>
</dbReference>
<dbReference type="GO" id="GO:0003746">
    <property type="term" value="F:translation elongation factor activity"/>
    <property type="evidence" value="ECO:0007669"/>
    <property type="project" value="UniProtKB-KW"/>
</dbReference>
<evidence type="ECO:0000259" key="1">
    <source>
        <dbReference type="Pfam" id="PF01272"/>
    </source>
</evidence>
<accession>A0A169QH03</accession>
<feature type="domain" description="Transcription elongation factor GreA/GreB C-terminal" evidence="1">
    <location>
        <begin position="56"/>
        <end position="128"/>
    </location>
</feature>
<proteinExistence type="predicted"/>
<evidence type="ECO:0000313" key="2">
    <source>
        <dbReference type="EMBL" id="BAU88892.1"/>
    </source>
</evidence>
<dbReference type="GO" id="GO:0032784">
    <property type="term" value="P:regulation of DNA-templated transcription elongation"/>
    <property type="evidence" value="ECO:0007669"/>
    <property type="project" value="InterPro"/>
</dbReference>
<dbReference type="RefSeq" id="WP_096483216.1">
    <property type="nucleotide sequence ID" value="NZ_AP014809.1"/>
</dbReference>
<reference evidence="2 3" key="1">
    <citation type="journal article" date="2016" name="Genome Announc.">
        <title>Complete Genome Sequence of Methylobacterium populi P-1M, Isolated from Pink-Pigmented Household Biofilm.</title>
        <authorList>
            <person name="Morohoshi T."/>
            <person name="Ikeda T."/>
        </authorList>
    </citation>
    <scope>NUCLEOTIDE SEQUENCE [LARGE SCALE GENOMIC DNA]</scope>
    <source>
        <strain evidence="2 3">P-1M</strain>
    </source>
</reference>
<dbReference type="Pfam" id="PF01272">
    <property type="entry name" value="GreA_GreB"/>
    <property type="match status" value="1"/>
</dbReference>
<dbReference type="GO" id="GO:0003677">
    <property type="term" value="F:DNA binding"/>
    <property type="evidence" value="ECO:0007669"/>
    <property type="project" value="InterPro"/>
</dbReference>
<keyword evidence="2" id="KW-0251">Elongation factor</keyword>
<dbReference type="Proteomes" id="UP000218288">
    <property type="component" value="Chromosome"/>
</dbReference>
<keyword evidence="2" id="KW-0648">Protein biosynthesis</keyword>
<dbReference type="InterPro" id="IPR036953">
    <property type="entry name" value="GreA/GreB_C_sf"/>
</dbReference>